<evidence type="ECO:0000313" key="3">
    <source>
        <dbReference type="Proteomes" id="UP001499884"/>
    </source>
</evidence>
<evidence type="ECO:0000256" key="1">
    <source>
        <dbReference type="SAM" id="Phobius"/>
    </source>
</evidence>
<feature type="transmembrane region" description="Helical" evidence="1">
    <location>
        <begin position="44"/>
        <end position="65"/>
    </location>
</feature>
<dbReference type="RefSeq" id="WP_345639898.1">
    <property type="nucleotide sequence ID" value="NZ_BAABEP010000001.1"/>
</dbReference>
<comment type="caution">
    <text evidence="2">The sequence shown here is derived from an EMBL/GenBank/DDBJ whole genome shotgun (WGS) entry which is preliminary data.</text>
</comment>
<keyword evidence="1" id="KW-0472">Membrane</keyword>
<dbReference type="EMBL" id="BAABEP010000001">
    <property type="protein sequence ID" value="GAA3707608.1"/>
    <property type="molecule type" value="Genomic_DNA"/>
</dbReference>
<dbReference type="Pfam" id="PF04341">
    <property type="entry name" value="DUF485"/>
    <property type="match status" value="1"/>
</dbReference>
<evidence type="ECO:0008006" key="4">
    <source>
        <dbReference type="Google" id="ProtNLM"/>
    </source>
</evidence>
<name>A0ABP7DP75_9ACTN</name>
<protein>
    <recommendedName>
        <fullName evidence="4">DUF485 domain-containing protein</fullName>
    </recommendedName>
</protein>
<reference evidence="3" key="1">
    <citation type="journal article" date="2019" name="Int. J. Syst. Evol. Microbiol.">
        <title>The Global Catalogue of Microorganisms (GCM) 10K type strain sequencing project: providing services to taxonomists for standard genome sequencing and annotation.</title>
        <authorList>
            <consortium name="The Broad Institute Genomics Platform"/>
            <consortium name="The Broad Institute Genome Sequencing Center for Infectious Disease"/>
            <person name="Wu L."/>
            <person name="Ma J."/>
        </authorList>
    </citation>
    <scope>NUCLEOTIDE SEQUENCE [LARGE SCALE GENOMIC DNA]</scope>
    <source>
        <strain evidence="3">JCM 30846</strain>
    </source>
</reference>
<keyword evidence="1" id="KW-0812">Transmembrane</keyword>
<dbReference type="InterPro" id="IPR007436">
    <property type="entry name" value="DUF485"/>
</dbReference>
<keyword evidence="1" id="KW-1133">Transmembrane helix</keyword>
<dbReference type="Proteomes" id="UP001499884">
    <property type="component" value="Unassembled WGS sequence"/>
</dbReference>
<evidence type="ECO:0000313" key="2">
    <source>
        <dbReference type="EMBL" id="GAA3707608.1"/>
    </source>
</evidence>
<accession>A0ABP7DP75</accession>
<keyword evidence="3" id="KW-1185">Reference proteome</keyword>
<feature type="transmembrane region" description="Helical" evidence="1">
    <location>
        <begin position="77"/>
        <end position="100"/>
    </location>
</feature>
<sequence length="135" mass="14132">MSLDNGSAAGAPAVPPYDTPAEHPVHAVYSSEDFQRLSRERGRLAWWLTGVTLAVYLGFFLWVALGPGSLSAPVAGFGSSGLLVYLLLSLAAFALVAVYLRVTTRRIVPLQGAVAARAAELLGAEGAHRTEGPDA</sequence>
<gene>
    <name evidence="2" type="ORF">GCM10023082_02080</name>
</gene>
<organism evidence="2 3">
    <name type="scientific">Streptomyces tremellae</name>
    <dbReference type="NCBI Taxonomy" id="1124239"/>
    <lineage>
        <taxon>Bacteria</taxon>
        <taxon>Bacillati</taxon>
        <taxon>Actinomycetota</taxon>
        <taxon>Actinomycetes</taxon>
        <taxon>Kitasatosporales</taxon>
        <taxon>Streptomycetaceae</taxon>
        <taxon>Streptomyces</taxon>
    </lineage>
</organism>
<proteinExistence type="predicted"/>